<protein>
    <submittedName>
        <fullName evidence="1">Uncharacterized protein</fullName>
    </submittedName>
</protein>
<organism evidence="1 2">
    <name type="scientific">Candidatus Rickettsiella isopodorum</name>
    <dbReference type="NCBI Taxonomy" id="1225476"/>
    <lineage>
        <taxon>Bacteria</taxon>
        <taxon>Pseudomonadati</taxon>
        <taxon>Pseudomonadota</taxon>
        <taxon>Gammaproteobacteria</taxon>
        <taxon>Legionellales</taxon>
        <taxon>Coxiellaceae</taxon>
        <taxon>Rickettsiella</taxon>
    </lineage>
</organism>
<dbReference type="AlphaFoldDB" id="A0A1J8NML9"/>
<dbReference type="STRING" id="1225476.A1D18_00080"/>
<dbReference type="Proteomes" id="UP000183924">
    <property type="component" value="Unassembled WGS sequence"/>
</dbReference>
<keyword evidence="2" id="KW-1185">Reference proteome</keyword>
<accession>A0A1J8NML9</accession>
<gene>
    <name evidence="1" type="ORF">A1D18_00080</name>
</gene>
<comment type="caution">
    <text evidence="1">The sequence shown here is derived from an EMBL/GenBank/DDBJ whole genome shotgun (WGS) entry which is preliminary data.</text>
</comment>
<name>A0A1J8NML9_9COXI</name>
<evidence type="ECO:0000313" key="1">
    <source>
        <dbReference type="EMBL" id="OIZ96729.1"/>
    </source>
</evidence>
<proteinExistence type="predicted"/>
<dbReference type="EMBL" id="LUKY01000017">
    <property type="protein sequence ID" value="OIZ96729.1"/>
    <property type="molecule type" value="Genomic_DNA"/>
</dbReference>
<evidence type="ECO:0000313" key="2">
    <source>
        <dbReference type="Proteomes" id="UP000183924"/>
    </source>
</evidence>
<sequence>MILSNGCEICANFWLKYPKKQPYRLAENAGEQMFLYKCDHCKTYWGADLRTARVLTLEEAKSLFPKYFSRES</sequence>
<reference evidence="1 2" key="1">
    <citation type="submission" date="2016-03" db="EMBL/GenBank/DDBJ databases">
        <title>Comparative genomics of Rickettsiella.</title>
        <authorList>
            <person name="Chandler C."/>
            <person name="Wang Y."/>
        </authorList>
    </citation>
    <scope>NUCLEOTIDE SEQUENCE [LARGE SCALE GENOMIC DNA]</scope>
    <source>
        <strain evidence="1 2">RCFS May 2013</strain>
    </source>
</reference>